<evidence type="ECO:0008006" key="3">
    <source>
        <dbReference type="Google" id="ProtNLM"/>
    </source>
</evidence>
<accession>A0ABW0EX47</accession>
<comment type="caution">
    <text evidence="1">The sequence shown here is derived from an EMBL/GenBank/DDBJ whole genome shotgun (WGS) entry which is preliminary data.</text>
</comment>
<organism evidence="1 2">
    <name type="scientific">Bosea minatitlanensis</name>
    <dbReference type="NCBI Taxonomy" id="128782"/>
    <lineage>
        <taxon>Bacteria</taxon>
        <taxon>Pseudomonadati</taxon>
        <taxon>Pseudomonadota</taxon>
        <taxon>Alphaproteobacteria</taxon>
        <taxon>Hyphomicrobiales</taxon>
        <taxon>Boseaceae</taxon>
        <taxon>Bosea</taxon>
    </lineage>
</organism>
<proteinExistence type="predicted"/>
<gene>
    <name evidence="1" type="ORF">ACFPK2_00530</name>
</gene>
<name>A0ABW0EX47_9HYPH</name>
<reference evidence="2" key="1">
    <citation type="journal article" date="2019" name="Int. J. Syst. Evol. Microbiol.">
        <title>The Global Catalogue of Microorganisms (GCM) 10K type strain sequencing project: providing services to taxonomists for standard genome sequencing and annotation.</title>
        <authorList>
            <consortium name="The Broad Institute Genomics Platform"/>
            <consortium name="The Broad Institute Genome Sequencing Center for Infectious Disease"/>
            <person name="Wu L."/>
            <person name="Ma J."/>
        </authorList>
    </citation>
    <scope>NUCLEOTIDE SEQUENCE [LARGE SCALE GENOMIC DNA]</scope>
    <source>
        <strain evidence="2">CGMCC 1.15643</strain>
    </source>
</reference>
<evidence type="ECO:0000313" key="2">
    <source>
        <dbReference type="Proteomes" id="UP001595976"/>
    </source>
</evidence>
<protein>
    <recommendedName>
        <fullName evidence="3">UrcA family protein</fullName>
    </recommendedName>
</protein>
<dbReference type="Proteomes" id="UP001595976">
    <property type="component" value="Unassembled WGS sequence"/>
</dbReference>
<dbReference type="RefSeq" id="WP_260349721.1">
    <property type="nucleotide sequence ID" value="NZ_JAOAOS010000026.1"/>
</dbReference>
<dbReference type="EMBL" id="JBHSLI010000001">
    <property type="protein sequence ID" value="MFC5291472.1"/>
    <property type="molecule type" value="Genomic_DNA"/>
</dbReference>
<sequence length="93" mass="10058">MMRAVIAAGLMVVSGAARGQSEFDCYERQAARLDDKRSDARTVAAAVVATCHPGRFSTRNGRGELTAAVRAELEKSRTAEIDMATVFVLRGRK</sequence>
<keyword evidence="2" id="KW-1185">Reference proteome</keyword>
<evidence type="ECO:0000313" key="1">
    <source>
        <dbReference type="EMBL" id="MFC5291472.1"/>
    </source>
</evidence>